<protein>
    <submittedName>
        <fullName evidence="2">Ovule protein</fullName>
    </submittedName>
</protein>
<evidence type="ECO:0000313" key="2">
    <source>
        <dbReference type="WBParaSite" id="PgR083X_g026_t07"/>
    </source>
</evidence>
<keyword evidence="1" id="KW-1185">Reference proteome</keyword>
<accession>A0A915C4R8</accession>
<evidence type="ECO:0000313" key="1">
    <source>
        <dbReference type="Proteomes" id="UP000887569"/>
    </source>
</evidence>
<sequence length="55" mass="6230">STNVWIDFVGVHILVEEVDVQQLLQSLRILRIAEPPPSTLLLADTEINRLPLKIL</sequence>
<organism evidence="1 2">
    <name type="scientific">Parascaris univalens</name>
    <name type="common">Nematode worm</name>
    <dbReference type="NCBI Taxonomy" id="6257"/>
    <lineage>
        <taxon>Eukaryota</taxon>
        <taxon>Metazoa</taxon>
        <taxon>Ecdysozoa</taxon>
        <taxon>Nematoda</taxon>
        <taxon>Chromadorea</taxon>
        <taxon>Rhabditida</taxon>
        <taxon>Spirurina</taxon>
        <taxon>Ascaridomorpha</taxon>
        <taxon>Ascaridoidea</taxon>
        <taxon>Ascarididae</taxon>
        <taxon>Parascaris</taxon>
    </lineage>
</organism>
<dbReference type="Proteomes" id="UP000887569">
    <property type="component" value="Unplaced"/>
</dbReference>
<dbReference type="WBParaSite" id="PgR083X_g026_t07">
    <property type="protein sequence ID" value="PgR083X_g026_t07"/>
    <property type="gene ID" value="PgR083X_g026"/>
</dbReference>
<reference evidence="2" key="1">
    <citation type="submission" date="2022-11" db="UniProtKB">
        <authorList>
            <consortium name="WormBaseParasite"/>
        </authorList>
    </citation>
    <scope>IDENTIFICATION</scope>
</reference>
<name>A0A915C4R8_PARUN</name>
<proteinExistence type="predicted"/>
<dbReference type="AlphaFoldDB" id="A0A915C4R8"/>